<dbReference type="AlphaFoldDB" id="A0A014L7L0"/>
<feature type="transmembrane region" description="Helical" evidence="1">
    <location>
        <begin position="352"/>
        <end position="377"/>
    </location>
</feature>
<dbReference type="EMBL" id="JFAD01000007">
    <property type="protein sequence ID" value="EXU61429.1"/>
    <property type="molecule type" value="Genomic_DNA"/>
</dbReference>
<dbReference type="eggNOG" id="ENOG5031YG3">
    <property type="taxonomic scope" value="Bacteria"/>
</dbReference>
<sequence>MNAVSAEAYSLNAKPAKKDKKNLARIFLRVLFILFLLGLSTAIFFDARRSFLNIVDIDQNAPISRVSSISLIFNPIDDEIREFIAPRVARSVFLLFFSIIFLFKGLKFLGLKNKTHKYIILSVYLFLSLVNLVVYFAWLTTEWSHILGISAQIFIYILLDYSLWLWLGRTDDKINYDYKKLFTFKHISLASAIVTSGTLFGIFASMVFSTPENSSISTVTYDNPVANWIYTFITEVAKLTNSLILIAILMGVLVLALLYYSPQIYFYRQSFIRLKKYTPALSVLIFIAIGIFIYSVYITVYSISNFVQFLPFGNNIVPNYLPTIIGISIHVVLLILYFVLNLTRLKNKIKDYQLNTLPFIFILLSFIVSFVVSYLSYSVHETIWINSTQLVFFLTIYFALVRIKPEFPLWMKLMVSFFIILYTIFNFIYLLNIDIYTSVVSQVKPEDYQKDLVSVFYIDYSFYFLGILTLLLAIFVLTNLFIAIGKNTLILTTKNKSSQDQKEKTENEQIGSS</sequence>
<dbReference type="STRING" id="1188239.MOVI_0490"/>
<comment type="caution">
    <text evidence="2">The sequence shown here is derived from an EMBL/GenBank/DDBJ whole genome shotgun (WGS) entry which is preliminary data.</text>
</comment>
<protein>
    <recommendedName>
        <fullName evidence="4">Transmembrane protein</fullName>
    </recommendedName>
</protein>
<reference evidence="2 3" key="1">
    <citation type="submission" date="2014-03" db="EMBL/GenBank/DDBJ databases">
        <title>Genome sequence of Mycoplasma ovipneumoniae strain 14811.</title>
        <authorList>
            <person name="Sirand-Pugnet P."/>
            <person name="Breton M."/>
            <person name="Dordet-Frisoni E."/>
            <person name="Baranowski E."/>
            <person name="Barre A."/>
            <person name="Couture C."/>
            <person name="Dupuy V."/>
            <person name="Gaurivaud P."/>
            <person name="Jacob D."/>
            <person name="Lemaitre C."/>
            <person name="Manso-Silvan L."/>
            <person name="Nikolski M."/>
            <person name="Nouvel L.-X."/>
            <person name="Poumarat F."/>
            <person name="Tardy F."/>
            <person name="Thebault P."/>
            <person name="Theil S."/>
            <person name="Citti C."/>
            <person name="Thiaucourt F."/>
            <person name="Blanchard A."/>
        </authorList>
    </citation>
    <scope>NUCLEOTIDE SEQUENCE [LARGE SCALE GENOMIC DNA]</scope>
    <source>
        <strain evidence="2 3">14811</strain>
    </source>
</reference>
<feature type="transmembrane region" description="Helical" evidence="1">
    <location>
        <begin position="383"/>
        <end position="401"/>
    </location>
</feature>
<evidence type="ECO:0000313" key="3">
    <source>
        <dbReference type="Proteomes" id="UP000020977"/>
    </source>
</evidence>
<gene>
    <name evidence="2" type="ORF">MOVI_0490</name>
</gene>
<evidence type="ECO:0000256" key="1">
    <source>
        <dbReference type="SAM" id="Phobius"/>
    </source>
</evidence>
<accession>A0A014L7L0</accession>
<evidence type="ECO:0000313" key="2">
    <source>
        <dbReference type="EMBL" id="EXU61429.1"/>
    </source>
</evidence>
<dbReference type="NCBIfam" id="NF045937">
    <property type="entry name" value="MSC_0624_12TM"/>
    <property type="match status" value="1"/>
</dbReference>
<feature type="transmembrane region" description="Helical" evidence="1">
    <location>
        <begin position="320"/>
        <end position="340"/>
    </location>
</feature>
<feature type="transmembrane region" description="Helical" evidence="1">
    <location>
        <begin position="460"/>
        <end position="484"/>
    </location>
</feature>
<feature type="transmembrane region" description="Helical" evidence="1">
    <location>
        <begin position="145"/>
        <end position="167"/>
    </location>
</feature>
<feature type="transmembrane region" description="Helical" evidence="1">
    <location>
        <begin position="88"/>
        <end position="106"/>
    </location>
</feature>
<dbReference type="RefSeq" id="WP_044283908.1">
    <property type="nucleotide sequence ID" value="NZ_JFAD01000007.1"/>
</dbReference>
<keyword evidence="1" id="KW-0812">Transmembrane</keyword>
<dbReference type="Proteomes" id="UP000020977">
    <property type="component" value="Unassembled WGS sequence"/>
</dbReference>
<keyword evidence="1" id="KW-1133">Transmembrane helix</keyword>
<name>A0A014L7L0_9BACT</name>
<feature type="transmembrane region" description="Helical" evidence="1">
    <location>
        <begin position="187"/>
        <end position="208"/>
    </location>
</feature>
<dbReference type="PATRIC" id="fig|1188239.3.peg.161"/>
<feature type="transmembrane region" description="Helical" evidence="1">
    <location>
        <begin position="26"/>
        <end position="45"/>
    </location>
</feature>
<proteinExistence type="predicted"/>
<keyword evidence="1" id="KW-0472">Membrane</keyword>
<feature type="transmembrane region" description="Helical" evidence="1">
    <location>
        <begin position="413"/>
        <end position="431"/>
    </location>
</feature>
<feature type="transmembrane region" description="Helical" evidence="1">
    <location>
        <begin position="281"/>
        <end position="300"/>
    </location>
</feature>
<feature type="transmembrane region" description="Helical" evidence="1">
    <location>
        <begin position="118"/>
        <end position="139"/>
    </location>
</feature>
<feature type="transmembrane region" description="Helical" evidence="1">
    <location>
        <begin position="242"/>
        <end position="260"/>
    </location>
</feature>
<organism evidence="2 3">
    <name type="scientific">Mesomycoplasma ovipneumoniae 14811</name>
    <dbReference type="NCBI Taxonomy" id="1188239"/>
    <lineage>
        <taxon>Bacteria</taxon>
        <taxon>Bacillati</taxon>
        <taxon>Mycoplasmatota</taxon>
        <taxon>Mycoplasmoidales</taxon>
        <taxon>Metamycoplasmataceae</taxon>
        <taxon>Mesomycoplasma</taxon>
    </lineage>
</organism>
<evidence type="ECO:0008006" key="4">
    <source>
        <dbReference type="Google" id="ProtNLM"/>
    </source>
</evidence>